<evidence type="ECO:0000256" key="1">
    <source>
        <dbReference type="SAM" id="MobiDB-lite"/>
    </source>
</evidence>
<accession>A0A095C9B2</accession>
<feature type="compositionally biased region" description="Polar residues" evidence="1">
    <location>
        <begin position="12"/>
        <end position="21"/>
    </location>
</feature>
<sequence>MNLPNNNNNSNRDSTSPSIYPKTNSNIQSISWINVNDNDLPWKFTLPSRNSFSNGIRRLSSFFRSFNQSNGSFTPPRYHNNNNSNSYGLSYKKSSLRSSSFNTSRTEMMPSMPVLPTFNYLTTPNNNNNSGNIVPLTSHYPVNKQHFDSFRLNGRHVTHPLMQPALQSMSDNGSNSGIVSALYANDDQANSPSYTKYPMNLPNNNNNSNRDSTSPSIYPKTNSNIQSISWINVNDNDLPWKFTLPSRNSFSNGIRRLSSFFRSFNQSNGSFTPPRYHNNNNSNSYRLSYKKSSLRSSSFNTSRTEMMPSMPVLPTFHYLTTSNNNNSNSGNIVPLTSHYPVNKQHFDSFRLNGRHVTHPLMQPALQSMSESKDLHRKHNYIENMWSTQTVKLSLFHQDAYQHQTHHTMYSSGDEHTTINDMLSRNTTKTSLQGSSRLDSLLSTELIDLCNNNNGCSSSNNKNIVKNDPLAKLNSTSVTVKQTVPNSMYNSSLSYNKFDYIEKDELNHLPYLTTDPYLEPVSLKRRQQQEKQPENLINTEKINLIDHYNDIDLDTAVNENGDLIKLNMKNPNNIDYVTYDETRSYDKKNNRFTLNKITGQQPYSIDYDRNPLNTDNKLVAGTLTNASALLSSDHEVQRRINTMKGDSDSRPLSDAMISNHYYDLNRNINYQEISMESSLQEEENRDSNHQLLYKSHPPLPPLWSNNNHVQHFNKNHVITATTTTNNNNNDSSKRNFGSIDSLYETVDLPRTNLPTPMLTSTTMIQRQQQQKHFMDFGNLVNSEHLRQHRRSCMALPPTPSSLFNVKAPIRLIGEMDDWNLPSCSDDSE</sequence>
<feature type="region of interest" description="Disordered" evidence="1">
    <location>
        <begin position="1"/>
        <end position="21"/>
    </location>
</feature>
<protein>
    <submittedName>
        <fullName evidence="2">Uncharacterized protein</fullName>
    </submittedName>
</protein>
<gene>
    <name evidence="2" type="ORF">MS3_07265</name>
</gene>
<name>A0A095C9B2_SCHHA</name>
<organism evidence="2">
    <name type="scientific">Schistosoma haematobium</name>
    <name type="common">Blood fluke</name>
    <dbReference type="NCBI Taxonomy" id="6185"/>
    <lineage>
        <taxon>Eukaryota</taxon>
        <taxon>Metazoa</taxon>
        <taxon>Spiralia</taxon>
        <taxon>Lophotrochozoa</taxon>
        <taxon>Platyhelminthes</taxon>
        <taxon>Trematoda</taxon>
        <taxon>Digenea</taxon>
        <taxon>Strigeidida</taxon>
        <taxon>Schistosomatoidea</taxon>
        <taxon>Schistosomatidae</taxon>
        <taxon>Schistosoma</taxon>
    </lineage>
</organism>
<dbReference type="EMBL" id="KL251090">
    <property type="protein sequence ID" value="KGB38858.1"/>
    <property type="molecule type" value="Genomic_DNA"/>
</dbReference>
<reference evidence="2" key="1">
    <citation type="journal article" date="2012" name="Nat. Genet.">
        <title>Whole-genome sequence of Schistosoma haematobium.</title>
        <authorList>
            <person name="Young N.D."/>
            <person name="Jex A.R."/>
            <person name="Li B."/>
            <person name="Liu S."/>
            <person name="Yang L."/>
            <person name="Xiong Z."/>
            <person name="Li Y."/>
            <person name="Cantacessi C."/>
            <person name="Hall R.S."/>
            <person name="Xu X."/>
            <person name="Chen F."/>
            <person name="Wu X."/>
            <person name="Zerlotini A."/>
            <person name="Oliveira G."/>
            <person name="Hofmann A."/>
            <person name="Zhang G."/>
            <person name="Fang X."/>
            <person name="Kang Y."/>
            <person name="Campbell B.E."/>
            <person name="Loukas A."/>
            <person name="Ranganathan S."/>
            <person name="Rollinson D."/>
            <person name="Rinaldi G."/>
            <person name="Brindley P.J."/>
            <person name="Yang H."/>
            <person name="Wang J."/>
            <person name="Wang J."/>
            <person name="Gasser R.B."/>
        </authorList>
    </citation>
    <scope>NUCLEOTIDE SEQUENCE [LARGE SCALE GENOMIC DNA]</scope>
</reference>
<feature type="region of interest" description="Disordered" evidence="1">
    <location>
        <begin position="189"/>
        <end position="219"/>
    </location>
</feature>
<evidence type="ECO:0000313" key="2">
    <source>
        <dbReference type="EMBL" id="KGB38858.1"/>
    </source>
</evidence>
<feature type="compositionally biased region" description="Low complexity" evidence="1">
    <location>
        <begin position="1"/>
        <end position="11"/>
    </location>
</feature>
<proteinExistence type="predicted"/>
<dbReference type="AlphaFoldDB" id="A0A095C9B2"/>
<feature type="compositionally biased region" description="Low complexity" evidence="1">
    <location>
        <begin position="198"/>
        <end position="216"/>
    </location>
</feature>